<proteinExistence type="inferred from homology"/>
<organism evidence="5 6">
    <name type="scientific">Hibiscus sabdariffa</name>
    <name type="common">roselle</name>
    <dbReference type="NCBI Taxonomy" id="183260"/>
    <lineage>
        <taxon>Eukaryota</taxon>
        <taxon>Viridiplantae</taxon>
        <taxon>Streptophyta</taxon>
        <taxon>Embryophyta</taxon>
        <taxon>Tracheophyta</taxon>
        <taxon>Spermatophyta</taxon>
        <taxon>Magnoliopsida</taxon>
        <taxon>eudicotyledons</taxon>
        <taxon>Gunneridae</taxon>
        <taxon>Pentapetalae</taxon>
        <taxon>rosids</taxon>
        <taxon>malvids</taxon>
        <taxon>Malvales</taxon>
        <taxon>Malvaceae</taxon>
        <taxon>Malvoideae</taxon>
        <taxon>Hibiscus</taxon>
    </lineage>
</organism>
<evidence type="ECO:0000313" key="6">
    <source>
        <dbReference type="Proteomes" id="UP001472677"/>
    </source>
</evidence>
<keyword evidence="2 3" id="KW-0175">Coiled coil</keyword>
<dbReference type="PANTHER" id="PTHR35164">
    <property type="entry name" value="EXPRESSED PROTEIN"/>
    <property type="match status" value="1"/>
</dbReference>
<evidence type="ECO:0000256" key="2">
    <source>
        <dbReference type="ARBA" id="ARBA00023054"/>
    </source>
</evidence>
<feature type="region of interest" description="Disordered" evidence="4">
    <location>
        <begin position="163"/>
        <end position="185"/>
    </location>
</feature>
<evidence type="ECO:0000256" key="1">
    <source>
        <dbReference type="ARBA" id="ARBA00005485"/>
    </source>
</evidence>
<accession>A0ABR2CI11</accession>
<dbReference type="Proteomes" id="UP001472677">
    <property type="component" value="Unassembled WGS sequence"/>
</dbReference>
<comment type="similarity">
    <text evidence="1">Belongs to the WEB family.</text>
</comment>
<evidence type="ECO:0000256" key="3">
    <source>
        <dbReference type="SAM" id="Coils"/>
    </source>
</evidence>
<sequence>MKEQSSPAAMASTEDSLAVAIEELNKEKGIEFLKSELERAQELEAKLSEQEASFHKLKDELNMVKSLESEAVDSWYEDKDKIDQLYEQINERKESEMKIHDSFMAQSIEFEQTKISLEESKSQIKSLLEILQNWDGSSSKFSFQAFMGDDRLRKLESELKSTKEKLSRAQENEQASSLKAKNLAEESSHLKQELKAITDAEENNKKAMDDLALALKEVITEAHEAKNKLSSTQMELENTKGHVENLKAKMRMLEGKYREAKKEAERYKNTSERLRMEAEESLVAWNTREVGFVECIRKAEDERNAAQEECQSLLDSLQEAENMNKKAKEENQKLRDIMKQAINEANVAKEAANIARAENSQLKDTIAKKDEALDFLSQENETLKINEAAAHDIIKELKMLCESGSNNEGV</sequence>
<name>A0ABR2CI11_9ROSI</name>
<evidence type="ECO:0000256" key="4">
    <source>
        <dbReference type="SAM" id="MobiDB-lite"/>
    </source>
</evidence>
<feature type="coiled-coil region" evidence="3">
    <location>
        <begin position="30"/>
        <end position="60"/>
    </location>
</feature>
<dbReference type="EMBL" id="JBBPBM010000051">
    <property type="protein sequence ID" value="KAK8519277.1"/>
    <property type="molecule type" value="Genomic_DNA"/>
</dbReference>
<gene>
    <name evidence="5" type="ORF">V6N12_025318</name>
</gene>
<evidence type="ECO:0000313" key="5">
    <source>
        <dbReference type="EMBL" id="KAK8519277.1"/>
    </source>
</evidence>
<protein>
    <submittedName>
        <fullName evidence="5">Uncharacterized protein</fullName>
    </submittedName>
</protein>
<comment type="caution">
    <text evidence="5">The sequence shown here is derived from an EMBL/GenBank/DDBJ whole genome shotgun (WGS) entry which is preliminary data.</text>
</comment>
<dbReference type="Pfam" id="PF05701">
    <property type="entry name" value="WEMBL"/>
    <property type="match status" value="1"/>
</dbReference>
<dbReference type="InterPro" id="IPR008545">
    <property type="entry name" value="Web"/>
</dbReference>
<reference evidence="5 6" key="1">
    <citation type="journal article" date="2024" name="G3 (Bethesda)">
        <title>Genome assembly of Hibiscus sabdariffa L. provides insights into metabolisms of medicinal natural products.</title>
        <authorList>
            <person name="Kim T."/>
        </authorList>
    </citation>
    <scope>NUCLEOTIDE SEQUENCE [LARGE SCALE GENOMIC DNA]</scope>
    <source>
        <strain evidence="5">TK-2024</strain>
        <tissue evidence="5">Old leaves</tissue>
    </source>
</reference>
<keyword evidence="6" id="KW-1185">Reference proteome</keyword>
<dbReference type="PANTHER" id="PTHR35164:SF9">
    <property type="entry name" value="EXPRESSED PROTEIN"/>
    <property type="match status" value="1"/>
</dbReference>